<protein>
    <recommendedName>
        <fullName evidence="3">PE domain-containing protein</fullName>
    </recommendedName>
</protein>
<dbReference type="EMBL" id="JAHCLR010000003">
    <property type="protein sequence ID" value="MBS9532330.1"/>
    <property type="molecule type" value="Genomic_DNA"/>
</dbReference>
<proteinExistence type="predicted"/>
<evidence type="ECO:0000313" key="2">
    <source>
        <dbReference type="Proteomes" id="UP001519535"/>
    </source>
</evidence>
<dbReference type="Proteomes" id="UP001519535">
    <property type="component" value="Unassembled WGS sequence"/>
</dbReference>
<evidence type="ECO:0008006" key="3">
    <source>
        <dbReference type="Google" id="ProtNLM"/>
    </source>
</evidence>
<organism evidence="1 2">
    <name type="scientific">Mycolicibacter acidiphilus</name>
    <dbReference type="NCBI Taxonomy" id="2835306"/>
    <lineage>
        <taxon>Bacteria</taxon>
        <taxon>Bacillati</taxon>
        <taxon>Actinomycetota</taxon>
        <taxon>Actinomycetes</taxon>
        <taxon>Mycobacteriales</taxon>
        <taxon>Mycobacteriaceae</taxon>
        <taxon>Mycolicibacter</taxon>
    </lineage>
</organism>
<comment type="caution">
    <text evidence="1">The sequence shown here is derived from an EMBL/GenBank/DDBJ whole genome shotgun (WGS) entry which is preliminary data.</text>
</comment>
<sequence length="160" mass="16427">METLRFNSWKLSVGGVAALLTVGLAPVAATPMSNPGALVAVSDSVTLLSTAAPESIAAVAQAMDVSASAEAFDLSGLLSAEMAAVQGLFSSLISLPGTLIGDVERMINDLTSMNFGMAFSELAGIPQDIVNYLISVPITIGNTLYDMVAVLPGEYLLNFG</sequence>
<keyword evidence="2" id="KW-1185">Reference proteome</keyword>
<gene>
    <name evidence="1" type="ORF">KIH27_01860</name>
</gene>
<dbReference type="RefSeq" id="WP_214091218.1">
    <property type="nucleotide sequence ID" value="NZ_JAHCLR010000003.1"/>
</dbReference>
<reference evidence="1 2" key="1">
    <citation type="submission" date="2021-05" db="EMBL/GenBank/DDBJ databases">
        <title>Mycobacterium acidophilum sp. nov., an extremely acid-tolerant member of the genus Mycobacterium.</title>
        <authorList>
            <person name="Xia J."/>
        </authorList>
    </citation>
    <scope>NUCLEOTIDE SEQUENCE [LARGE SCALE GENOMIC DNA]</scope>
    <source>
        <strain evidence="1 2">M1</strain>
    </source>
</reference>
<name>A0ABS5RDG8_9MYCO</name>
<evidence type="ECO:0000313" key="1">
    <source>
        <dbReference type="EMBL" id="MBS9532330.1"/>
    </source>
</evidence>
<accession>A0ABS5RDG8</accession>